<dbReference type="Gene3D" id="1.20.1250.20">
    <property type="entry name" value="MFS general substrate transporter like domains"/>
    <property type="match status" value="1"/>
</dbReference>
<keyword evidence="3" id="KW-1133">Transmembrane helix</keyword>
<feature type="transmembrane region" description="Helical" evidence="3">
    <location>
        <begin position="142"/>
        <end position="165"/>
    </location>
</feature>
<dbReference type="SUPFAM" id="SSF103473">
    <property type="entry name" value="MFS general substrate transporter"/>
    <property type="match status" value="1"/>
</dbReference>
<evidence type="ECO:0000256" key="3">
    <source>
        <dbReference type="SAM" id="Phobius"/>
    </source>
</evidence>
<evidence type="ECO:0000313" key="4">
    <source>
        <dbReference type="EMBL" id="CAD9638554.1"/>
    </source>
</evidence>
<feature type="transmembrane region" description="Helical" evidence="3">
    <location>
        <begin position="88"/>
        <end position="107"/>
    </location>
</feature>
<dbReference type="PANTHER" id="PTHR19444:SF13">
    <property type="entry name" value="PROTEIN UNC-93 HOMOLOG A"/>
    <property type="match status" value="1"/>
</dbReference>
<dbReference type="InterPro" id="IPR011701">
    <property type="entry name" value="MFS"/>
</dbReference>
<feature type="transmembrane region" description="Helical" evidence="3">
    <location>
        <begin position="431"/>
        <end position="452"/>
    </location>
</feature>
<sequence>MSLPVPGGSGQASRATARSQLIRQRSVVQLNRAMTIATMPRTDRHKNWRGNFHYVTALAFLVKGMASPCLDWAPVILPPNNITQVGNIVLWSTLAVGCMIGAGPAVAALGTKRALLLGAVLFDAFFGLFLACAVVGPSLEQWYLFIVGMLLMGLGASLLLTAVCIHMAQIAAVMHQESPEETLQELNAHLGGSLAVWSLGTEVVFRLGASLMAKLHFPDTAALALWAVLGVACTVLLAFAREAPPLPVAASDAGGPAKSRIRSKLCAFFAIWPDPKLWLIGFINYAFFFQQAFITNVVNPTFVAPMLGKQAIGVAMALVSIAGAILAKLYGYIGAYAGKGSMLIIASASFAVFPAAVLFTNFCSNGGWLVLVLYFWYGSGRAVHEGIGRAVFADYFPGPLLDPAFANYNFQGSAMAVVANFAQTVSEERSLAVTAFSLAVAIAPTFALASALRGPEEHPNPDEGDEDDDEEDDDDDEAEILELEGIEPSQSSQSSSDEQGSNECCAV</sequence>
<feature type="compositionally biased region" description="Low complexity" evidence="2">
    <location>
        <begin position="486"/>
        <end position="496"/>
    </location>
</feature>
<comment type="similarity">
    <text evidence="1">Belongs to the unc-93 family.</text>
</comment>
<dbReference type="InterPro" id="IPR036259">
    <property type="entry name" value="MFS_trans_sf"/>
</dbReference>
<gene>
    <name evidence="4" type="ORF">BRAN1462_LOCUS56376</name>
</gene>
<accession>A0A7S2QC48</accession>
<evidence type="ECO:0000256" key="1">
    <source>
        <dbReference type="ARBA" id="ARBA00009172"/>
    </source>
</evidence>
<keyword evidence="3" id="KW-0812">Transmembrane</keyword>
<evidence type="ECO:0000256" key="2">
    <source>
        <dbReference type="SAM" id="MobiDB-lite"/>
    </source>
</evidence>
<feature type="region of interest" description="Disordered" evidence="2">
    <location>
        <begin position="452"/>
        <end position="507"/>
    </location>
</feature>
<dbReference type="InterPro" id="IPR051951">
    <property type="entry name" value="UNC-93_regulatory"/>
</dbReference>
<organism evidence="4">
    <name type="scientific">Zooxanthella nutricula</name>
    <dbReference type="NCBI Taxonomy" id="1333877"/>
    <lineage>
        <taxon>Eukaryota</taxon>
        <taxon>Sar</taxon>
        <taxon>Alveolata</taxon>
        <taxon>Dinophyceae</taxon>
        <taxon>Peridiniales</taxon>
        <taxon>Peridiniales incertae sedis</taxon>
        <taxon>Zooxanthella</taxon>
    </lineage>
</organism>
<feature type="transmembrane region" description="Helical" evidence="3">
    <location>
        <begin position="114"/>
        <end position="136"/>
    </location>
</feature>
<feature type="compositionally biased region" description="Polar residues" evidence="2">
    <location>
        <begin position="497"/>
        <end position="507"/>
    </location>
</feature>
<dbReference type="GO" id="GO:0022857">
    <property type="term" value="F:transmembrane transporter activity"/>
    <property type="evidence" value="ECO:0007669"/>
    <property type="project" value="InterPro"/>
</dbReference>
<feature type="transmembrane region" description="Helical" evidence="3">
    <location>
        <begin position="221"/>
        <end position="240"/>
    </location>
</feature>
<dbReference type="Pfam" id="PF07690">
    <property type="entry name" value="MFS_1"/>
    <property type="match status" value="1"/>
</dbReference>
<proteinExistence type="inferred from homology"/>
<keyword evidence="3" id="KW-0472">Membrane</keyword>
<dbReference type="AlphaFoldDB" id="A0A7S2QC48"/>
<reference evidence="4" key="1">
    <citation type="submission" date="2021-01" db="EMBL/GenBank/DDBJ databases">
        <authorList>
            <person name="Corre E."/>
            <person name="Pelletier E."/>
            <person name="Niang G."/>
            <person name="Scheremetjew M."/>
            <person name="Finn R."/>
            <person name="Kale V."/>
            <person name="Holt S."/>
            <person name="Cochrane G."/>
            <person name="Meng A."/>
            <person name="Brown T."/>
            <person name="Cohen L."/>
        </authorList>
    </citation>
    <scope>NUCLEOTIDE SEQUENCE</scope>
    <source>
        <strain evidence="4">RCC3387</strain>
    </source>
</reference>
<dbReference type="EMBL" id="HBGW01088925">
    <property type="protein sequence ID" value="CAD9638554.1"/>
    <property type="molecule type" value="Transcribed_RNA"/>
</dbReference>
<dbReference type="PANTHER" id="PTHR19444">
    <property type="entry name" value="UNC-93 RELATED"/>
    <property type="match status" value="1"/>
</dbReference>
<evidence type="ECO:0008006" key="5">
    <source>
        <dbReference type="Google" id="ProtNLM"/>
    </source>
</evidence>
<protein>
    <recommendedName>
        <fullName evidence="5">Major facilitator superfamily (MFS) profile domain-containing protein</fullName>
    </recommendedName>
</protein>
<feature type="transmembrane region" description="Helical" evidence="3">
    <location>
        <begin position="343"/>
        <end position="376"/>
    </location>
</feature>
<feature type="transmembrane region" description="Helical" evidence="3">
    <location>
        <begin position="310"/>
        <end position="331"/>
    </location>
</feature>
<name>A0A7S2QC48_9DINO</name>
<feature type="transmembrane region" description="Helical" evidence="3">
    <location>
        <begin position="277"/>
        <end position="298"/>
    </location>
</feature>
<feature type="compositionally biased region" description="Acidic residues" evidence="2">
    <location>
        <begin position="462"/>
        <end position="485"/>
    </location>
</feature>